<dbReference type="Proteomes" id="UP000689195">
    <property type="component" value="Unassembled WGS sequence"/>
</dbReference>
<keyword evidence="2" id="KW-1185">Reference proteome</keyword>
<reference evidence="1" key="1">
    <citation type="submission" date="2021-01" db="EMBL/GenBank/DDBJ databases">
        <authorList>
            <consortium name="Genoscope - CEA"/>
            <person name="William W."/>
        </authorList>
    </citation>
    <scope>NUCLEOTIDE SEQUENCE</scope>
</reference>
<accession>A0A8S1WW49</accession>
<evidence type="ECO:0000313" key="2">
    <source>
        <dbReference type="Proteomes" id="UP000689195"/>
    </source>
</evidence>
<gene>
    <name evidence="1" type="ORF">PPENT_87.1.T1020013</name>
</gene>
<dbReference type="AlphaFoldDB" id="A0A8S1WW49"/>
<sequence>MTIASQYELASKISQEEIYNMNYQSIHLEDNNYFSDCEIIMKQYIIFEDNSQIREIRLMNILIKQEAYYEFFENFRKKQDLKDIFTEDFFEQLQRIGKKNSKDSKYFIKLWRNNNIRES</sequence>
<proteinExistence type="predicted"/>
<protein>
    <submittedName>
        <fullName evidence="1">Uncharacterized protein</fullName>
    </submittedName>
</protein>
<comment type="caution">
    <text evidence="1">The sequence shown here is derived from an EMBL/GenBank/DDBJ whole genome shotgun (WGS) entry which is preliminary data.</text>
</comment>
<organism evidence="1 2">
    <name type="scientific">Paramecium pentaurelia</name>
    <dbReference type="NCBI Taxonomy" id="43138"/>
    <lineage>
        <taxon>Eukaryota</taxon>
        <taxon>Sar</taxon>
        <taxon>Alveolata</taxon>
        <taxon>Ciliophora</taxon>
        <taxon>Intramacronucleata</taxon>
        <taxon>Oligohymenophorea</taxon>
        <taxon>Peniculida</taxon>
        <taxon>Parameciidae</taxon>
        <taxon>Paramecium</taxon>
    </lineage>
</organism>
<dbReference type="EMBL" id="CAJJDO010000102">
    <property type="protein sequence ID" value="CAD8192515.1"/>
    <property type="molecule type" value="Genomic_DNA"/>
</dbReference>
<evidence type="ECO:0000313" key="1">
    <source>
        <dbReference type="EMBL" id="CAD8192515.1"/>
    </source>
</evidence>
<name>A0A8S1WW49_9CILI</name>